<dbReference type="InterPro" id="IPR049003">
    <property type="entry name" value="PgaA_barrel"/>
</dbReference>
<reference evidence="2 3" key="1">
    <citation type="submission" date="2019-08" db="EMBL/GenBank/DDBJ databases">
        <title>Amphibian skin-associated Pigmentiphaga: genome sequence and occurrence across geography and hosts.</title>
        <authorList>
            <person name="Bletz M.C."/>
            <person name="Bunk B."/>
            <person name="Sproeer C."/>
            <person name="Biwer P."/>
            <person name="Reiter S."/>
            <person name="Rabemananjara F.C.E."/>
            <person name="Schulz S."/>
            <person name="Overmann J."/>
            <person name="Vences M."/>
        </authorList>
    </citation>
    <scope>NUCLEOTIDE SEQUENCE [LARGE SCALE GENOMIC DNA]</scope>
    <source>
        <strain evidence="2 3">Mada1488</strain>
    </source>
</reference>
<dbReference type="SUPFAM" id="SSF48452">
    <property type="entry name" value="TPR-like"/>
    <property type="match status" value="1"/>
</dbReference>
<evidence type="ECO:0000313" key="3">
    <source>
        <dbReference type="Proteomes" id="UP000325161"/>
    </source>
</evidence>
<dbReference type="AlphaFoldDB" id="A0A5C0B0W8"/>
<dbReference type="OrthoDB" id="5405060at2"/>
<dbReference type="Gene3D" id="1.25.40.10">
    <property type="entry name" value="Tetratricopeptide repeat domain"/>
    <property type="match status" value="1"/>
</dbReference>
<name>A0A5C0B0W8_9BURK</name>
<dbReference type="GO" id="GO:1901515">
    <property type="term" value="F:poly-beta-1,6-N-acetyl-D-glucosamine transmembrane transporter activity"/>
    <property type="evidence" value="ECO:0007669"/>
    <property type="project" value="InterPro"/>
</dbReference>
<keyword evidence="3" id="KW-1185">Reference proteome</keyword>
<evidence type="ECO:0000259" key="1">
    <source>
        <dbReference type="Pfam" id="PF21197"/>
    </source>
</evidence>
<dbReference type="NCBIfam" id="TIGR03939">
    <property type="entry name" value="PGA_TPR_OMP"/>
    <property type="match status" value="1"/>
</dbReference>
<dbReference type="EMBL" id="CP043046">
    <property type="protein sequence ID" value="QEI07524.1"/>
    <property type="molecule type" value="Genomic_DNA"/>
</dbReference>
<dbReference type="Pfam" id="PF14559">
    <property type="entry name" value="TPR_19"/>
    <property type="match status" value="1"/>
</dbReference>
<dbReference type="Pfam" id="PF21197">
    <property type="entry name" value="PgaA_barrel"/>
    <property type="match status" value="1"/>
</dbReference>
<dbReference type="Proteomes" id="UP000325161">
    <property type="component" value="Chromosome"/>
</dbReference>
<sequence>MIRLESFPLPTRSPPTGARSLRAYPTLRQLIAAALVAQAGLAIPLAGNAQSADTAGAPRAATASPYDATRHDALVGAVRDGSTSPSQAVDQLNAWAAQPLAPAVRQRVRADTIVFAMRAGDAASAVRYARADGGIAGLPDYALEFVFQAARSIPDHALQGEAVAQLRSRQPEAWRPRVLEALWLTDTGEFDRAETVLNVLAARSAGSDLEQRVALLEARGALNEARERPLEALGNYTDLNAIDPGHRYARREGTFLLGQVDAPTAAWKEAQAASPDMFTPLERASMQQQALGRSLRWAIAERDQAVGHGPARFVRMDEVLAGFEPAIQEANTAEAQARAAADEESARAWRDLSLQLRYDRMLAWLERGRFPAVIAEYEALRADGVNPPYYALSAAAGAYQQQRRSDLAVPLYEAALRDGGSAIPTPSDTHVGLVYAYLDTAQFEQADALLTQLETATPPLLRRSPERGRANPQYGAVRNLRALEQLYTDRPAVAERSFGILSGLAPMHSGFRDGQAQTQRLREHPDAALALYEELLTDSPDDVSVRAGYATALMDANQHRAGRELTDALEQEAPESIAVRNAVRMRDGRQAARLDIEAGASWGGGALSNRDWRTDTTLSSPLIDDQWRVFYHQIFAQADVDQGSSRLARSGLGLQWTEGRWGASGEIHHANQGPYRTGLALGLNYRASDAWRFAAEIDTNSPETPWRARRADIGAHSAAAAATYVVNESRSFTGRVQRMDYSDGNQRDAVGLSWRERLITGPRFQLESTLGAEVAGADRQDVPYFSPSRERAVELGLRAQYLTWKRDDRRFYQVVQAGTGRYNQAGFGSGALWSVRYQHQWDIGDALQLSYGLGISSHPYDGRSERSREVFLTISVPLQ</sequence>
<evidence type="ECO:0000313" key="2">
    <source>
        <dbReference type="EMBL" id="QEI07524.1"/>
    </source>
</evidence>
<dbReference type="InterPro" id="IPR011990">
    <property type="entry name" value="TPR-like_helical_dom_sf"/>
</dbReference>
<proteinExistence type="predicted"/>
<dbReference type="KEGG" id="pacr:FXN63_18030"/>
<feature type="domain" description="PgaA membrane beta barrel" evidence="1">
    <location>
        <begin position="598"/>
        <end position="870"/>
    </location>
</feature>
<accession>A0A5C0B0W8</accession>
<organism evidence="2 3">
    <name type="scientific">Pigmentiphaga aceris</name>
    <dbReference type="NCBI Taxonomy" id="1940612"/>
    <lineage>
        <taxon>Bacteria</taxon>
        <taxon>Pseudomonadati</taxon>
        <taxon>Pseudomonadota</taxon>
        <taxon>Betaproteobacteria</taxon>
        <taxon>Burkholderiales</taxon>
        <taxon>Alcaligenaceae</taxon>
        <taxon>Pigmentiphaga</taxon>
    </lineage>
</organism>
<gene>
    <name evidence="2" type="primary">pgaA</name>
    <name evidence="2" type="ORF">FXN63_18030</name>
</gene>
<protein>
    <submittedName>
        <fullName evidence="2">Poly-beta-1,6 N-acetyl-D-glucosamine export porin PgaA</fullName>
    </submittedName>
</protein>
<dbReference type="InterPro" id="IPR023870">
    <property type="entry name" value="PGA_export_porin_PgaA"/>
</dbReference>